<proteinExistence type="predicted"/>
<evidence type="ECO:0000313" key="1">
    <source>
        <dbReference type="EMBL" id="GAB0184588.1"/>
    </source>
</evidence>
<keyword evidence="1" id="KW-0649">Protein kinase inhibitor</keyword>
<dbReference type="AlphaFoldDB" id="A0ABC9WGL4"/>
<dbReference type="GO" id="GO:0004860">
    <property type="term" value="F:protein kinase inhibitor activity"/>
    <property type="evidence" value="ECO:0007669"/>
    <property type="project" value="UniProtKB-KW"/>
</dbReference>
<dbReference type="Proteomes" id="UP001623348">
    <property type="component" value="Unassembled WGS sequence"/>
</dbReference>
<name>A0ABC9WGL4_GRUJA</name>
<keyword evidence="2" id="KW-1185">Reference proteome</keyword>
<gene>
    <name evidence="1" type="ORF">GRJ2_000924100</name>
</gene>
<dbReference type="EMBL" id="BAAFJT010000002">
    <property type="protein sequence ID" value="GAB0184588.1"/>
    <property type="molecule type" value="Genomic_DNA"/>
</dbReference>
<reference evidence="1 2" key="1">
    <citation type="submission" date="2024-06" db="EMBL/GenBank/DDBJ databases">
        <title>The draft genome of Grus japonensis, version 3.</title>
        <authorList>
            <person name="Nabeshima K."/>
            <person name="Suzuki S."/>
            <person name="Onuma M."/>
        </authorList>
    </citation>
    <scope>NUCLEOTIDE SEQUENCE [LARGE SCALE GENOMIC DNA]</scope>
    <source>
        <strain evidence="1 2">451A</strain>
    </source>
</reference>
<evidence type="ECO:0000313" key="2">
    <source>
        <dbReference type="Proteomes" id="UP001623348"/>
    </source>
</evidence>
<organism evidence="1 2">
    <name type="scientific">Grus japonensis</name>
    <name type="common">Japanese crane</name>
    <name type="synonym">Red-crowned crane</name>
    <dbReference type="NCBI Taxonomy" id="30415"/>
    <lineage>
        <taxon>Eukaryota</taxon>
        <taxon>Metazoa</taxon>
        <taxon>Chordata</taxon>
        <taxon>Craniata</taxon>
        <taxon>Vertebrata</taxon>
        <taxon>Euteleostomi</taxon>
        <taxon>Archelosauria</taxon>
        <taxon>Archosauria</taxon>
        <taxon>Dinosauria</taxon>
        <taxon>Saurischia</taxon>
        <taxon>Theropoda</taxon>
        <taxon>Coelurosauria</taxon>
        <taxon>Aves</taxon>
        <taxon>Neognathae</taxon>
        <taxon>Neoaves</taxon>
        <taxon>Gruiformes</taxon>
        <taxon>Gruidae</taxon>
        <taxon>Grus</taxon>
    </lineage>
</organism>
<protein>
    <submittedName>
        <fullName evidence="1">cAMP-dependent protein kinase inhibitor alpha</fullName>
    </submittedName>
</protein>
<accession>A0ABC9WGL4</accession>
<comment type="caution">
    <text evidence="1">The sequence shown here is derived from an EMBL/GenBank/DDBJ whole genome shotgun (WGS) entry which is preliminary data.</text>
</comment>
<sequence length="135" mass="15496">MPAGPKMDPLLAKAKPISASVTTYLRSRKTLRERELLQLERGVRRCNKLCRHQVLVKPPNPEPANGTENEVFRDLDKLKKWAHVNLMRFSKAKCKVLHLGRSNPRYQYKLGHEGIESSPVEKDLRVLVDEKVNTS</sequence>
<dbReference type="PANTHER" id="PTHR33332">
    <property type="entry name" value="REVERSE TRANSCRIPTASE DOMAIN-CONTAINING PROTEIN"/>
    <property type="match status" value="1"/>
</dbReference>